<name>A0A938WVB6_9BACT</name>
<evidence type="ECO:0000313" key="2">
    <source>
        <dbReference type="Proteomes" id="UP000706891"/>
    </source>
</evidence>
<dbReference type="AlphaFoldDB" id="A0A938WVB6"/>
<proteinExistence type="predicted"/>
<sequence length="466" mass="53027">MDEKLEILQCLVAGRAFAPSPSALAKELGYRGKMAVYRLMNGGVKADTVDKIWTLVRTRFGLKDEGMYILARTFYGLDYFYDKLVGEMNRKHPEWVENLVMSLTADDYEWFSPKFKAETMPVLIDLKTDEPDVYWGIVALTYLRAKRTDVYTEGPAHALRRVLKELDGLLLSMYPEKSDAHDAACSLMSLAAAENLFGVVNCCVVLFRNYAESGFKNKAMKALQVFGFGKRSYWLKPGESYGEGHEVWLLVEQSYGRMTGGYYLALRLLSGRDTLTFMLEDVFCMNFWAVDDDTDQPVLQVCRGTGDRCNWGFYLYEYNEERHEFRFEANPDTGDVFNLPETLCMVNFEAPEGKDAKVWARVLKNWDESQGADVFNQAKEMFSGISDMTSSYLVTDVSVSKTMLTLSIEHGGRTSVYRLPVDRYGFIAEISPAQRLMIVKYAHSDGLHVAWPELGYSIPLAEFTVE</sequence>
<accession>A0A938WVB6</accession>
<keyword evidence="2" id="KW-1185">Reference proteome</keyword>
<comment type="caution">
    <text evidence="1">The sequence shown here is derived from an EMBL/GenBank/DDBJ whole genome shotgun (WGS) entry which is preliminary data.</text>
</comment>
<dbReference type="EMBL" id="JACJJG010000040">
    <property type="protein sequence ID" value="MBM6673864.1"/>
    <property type="molecule type" value="Genomic_DNA"/>
</dbReference>
<dbReference type="RefSeq" id="WP_205104811.1">
    <property type="nucleotide sequence ID" value="NZ_JACJJG010000040.1"/>
</dbReference>
<reference evidence="1" key="2">
    <citation type="journal article" date="2021" name="Sci. Rep.">
        <title>The distribution of antibiotic resistance genes in chicken gut microbiota commensals.</title>
        <authorList>
            <person name="Juricova H."/>
            <person name="Matiasovicova J."/>
            <person name="Kubasova T."/>
            <person name="Cejkova D."/>
            <person name="Rychlik I."/>
        </authorList>
    </citation>
    <scope>NUCLEOTIDE SEQUENCE</scope>
    <source>
        <strain evidence="1">An824</strain>
    </source>
</reference>
<dbReference type="Proteomes" id="UP000706891">
    <property type="component" value="Unassembled WGS sequence"/>
</dbReference>
<reference evidence="1" key="1">
    <citation type="submission" date="2020-08" db="EMBL/GenBank/DDBJ databases">
        <authorList>
            <person name="Cejkova D."/>
            <person name="Kubasova T."/>
            <person name="Jahodarova E."/>
            <person name="Rychlik I."/>
        </authorList>
    </citation>
    <scope>NUCLEOTIDE SEQUENCE</scope>
    <source>
        <strain evidence="1">An824</strain>
    </source>
</reference>
<protein>
    <submittedName>
        <fullName evidence="1">Uncharacterized protein</fullName>
    </submittedName>
</protein>
<evidence type="ECO:0000313" key="1">
    <source>
        <dbReference type="EMBL" id="MBM6673864.1"/>
    </source>
</evidence>
<organism evidence="1 2">
    <name type="scientific">Marseilla massiliensis</name>
    <dbReference type="NCBI Taxonomy" id="1841864"/>
    <lineage>
        <taxon>Bacteria</taxon>
        <taxon>Pseudomonadati</taxon>
        <taxon>Bacteroidota</taxon>
        <taxon>Bacteroidia</taxon>
        <taxon>Bacteroidales</taxon>
        <taxon>Prevotellaceae</taxon>
        <taxon>Marseilla</taxon>
    </lineage>
</organism>
<gene>
    <name evidence="1" type="ORF">H6A34_08245</name>
</gene>